<protein>
    <submittedName>
        <fullName evidence="2">Pyridine nucleotide-disulfide oxidoreductase family protein</fullName>
    </submittedName>
</protein>
<dbReference type="PRINTS" id="PR00420">
    <property type="entry name" value="RNGMNOXGNASE"/>
</dbReference>
<reference evidence="2 3" key="1">
    <citation type="journal article" date="2015" name="Genome Announc.">
        <title>Genome sequencing of 18 francisella strains to aid in assay development and testing.</title>
        <authorList>
            <person name="Johnson S.L."/>
            <person name="Daligault H.E."/>
            <person name="Davenport K.W."/>
            <person name="Coyne S.R."/>
            <person name="Frey K.G."/>
            <person name="Koroleva G.I."/>
            <person name="Broomall S.M."/>
            <person name="Bishop-Lilly K.A."/>
            <person name="Bruce D.C."/>
            <person name="Chertkov O."/>
            <person name="Freitas T."/>
            <person name="Jaissle J."/>
            <person name="Ladner J.T."/>
            <person name="Rosenzweig C.N."/>
            <person name="Gibbons H.S."/>
            <person name="Palacios G.F."/>
            <person name="Redden C.L."/>
            <person name="Xu Y."/>
            <person name="Minogue T.D."/>
            <person name="Chain P.S."/>
        </authorList>
    </citation>
    <scope>NUCLEOTIDE SEQUENCE [LARGE SCALE GENOMIC DNA]</scope>
    <source>
        <strain evidence="2 3">GA01-2794</strain>
    </source>
</reference>
<sequence>MLNNNLKTTVAIIGAGPSGSVAAAILVKKGYDVTIIERQIFPRFSIGESLLPQSMQYFEEADMLDVIKQQAIFQHKNGAAFNNNTDSISIDFNQKFTAGYGDTFQVKRGIFDKALADKAQGLGAKILYNTEVTHVAEERDSITLTIKNLETQKQYKLEADFILDASGFGRVLPRLLNLEKPSNFPMRQSYFCHIEDNIVDESFDRNKILISVHPEHRDIWYWLIPFADGTSSIGVVAKPENFIDNNTNMQNLDSFIKQMPYLANLTSASTLKSDVQAIKGYSANVSKLYGERFALLGNAAEFLDPVFSSGITIAVKSASLAVNALDRHLKGIEVDWQKEFVDELYIGINTFREFVSAWYEGSLQDIIFHKNSSQNIKEQIVSILAGYAWDKNNPFVRNPRQGIRALSKLCC</sequence>
<dbReference type="InterPro" id="IPR050816">
    <property type="entry name" value="Flavin-dep_Halogenase_NPB"/>
</dbReference>
<dbReference type="AlphaFoldDB" id="A0A0B6CUM4"/>
<dbReference type="InterPro" id="IPR036188">
    <property type="entry name" value="FAD/NAD-bd_sf"/>
</dbReference>
<evidence type="ECO:0000313" key="3">
    <source>
        <dbReference type="Proteomes" id="UP000031830"/>
    </source>
</evidence>
<gene>
    <name evidence="2" type="ORF">LA55_1789</name>
</gene>
<evidence type="ECO:0000259" key="1">
    <source>
        <dbReference type="Pfam" id="PF01494"/>
    </source>
</evidence>
<dbReference type="RefSeq" id="WP_044526834.1">
    <property type="nucleotide sequence ID" value="NZ_CP009440.1"/>
</dbReference>
<dbReference type="SUPFAM" id="SSF51905">
    <property type="entry name" value="FAD/NAD(P)-binding domain"/>
    <property type="match status" value="1"/>
</dbReference>
<dbReference type="EMBL" id="CP009440">
    <property type="protein sequence ID" value="AJI52540.1"/>
    <property type="molecule type" value="Genomic_DNA"/>
</dbReference>
<accession>A0A0B6CUM4</accession>
<dbReference type="Gene3D" id="3.50.50.60">
    <property type="entry name" value="FAD/NAD(P)-binding domain"/>
    <property type="match status" value="1"/>
</dbReference>
<dbReference type="PANTHER" id="PTHR43747:SF1">
    <property type="entry name" value="SLR1998 PROTEIN"/>
    <property type="match status" value="1"/>
</dbReference>
<evidence type="ECO:0000313" key="2">
    <source>
        <dbReference type="EMBL" id="AJI52540.1"/>
    </source>
</evidence>
<dbReference type="KEGG" id="fpz:LA55_1789"/>
<dbReference type="Pfam" id="PF01494">
    <property type="entry name" value="FAD_binding_3"/>
    <property type="match status" value="1"/>
</dbReference>
<dbReference type="InterPro" id="IPR002938">
    <property type="entry name" value="FAD-bd"/>
</dbReference>
<proteinExistence type="predicted"/>
<name>A0A0B6CUM4_9GAMM</name>
<dbReference type="Proteomes" id="UP000031830">
    <property type="component" value="Chromosome"/>
</dbReference>
<organism evidence="2 3">
    <name type="scientific">Francisella philomiragia</name>
    <dbReference type="NCBI Taxonomy" id="28110"/>
    <lineage>
        <taxon>Bacteria</taxon>
        <taxon>Pseudomonadati</taxon>
        <taxon>Pseudomonadota</taxon>
        <taxon>Gammaproteobacteria</taxon>
        <taxon>Thiotrichales</taxon>
        <taxon>Francisellaceae</taxon>
        <taxon>Francisella</taxon>
    </lineage>
</organism>
<dbReference type="PANTHER" id="PTHR43747">
    <property type="entry name" value="FAD-BINDING PROTEIN"/>
    <property type="match status" value="1"/>
</dbReference>
<dbReference type="STRING" id="28110.KU46_222"/>
<feature type="domain" description="FAD-binding" evidence="1">
    <location>
        <begin position="7"/>
        <end position="331"/>
    </location>
</feature>
<dbReference type="OrthoDB" id="103324at2"/>
<dbReference type="GO" id="GO:0071949">
    <property type="term" value="F:FAD binding"/>
    <property type="evidence" value="ECO:0007669"/>
    <property type="project" value="InterPro"/>
</dbReference>